<keyword evidence="4 11" id="KW-0589">Pheromone response</keyword>
<comment type="subcellular location">
    <subcellularLocation>
        <location evidence="1 11">Cell membrane</location>
        <topology evidence="1 11">Multi-pass membrane protein</topology>
    </subcellularLocation>
</comment>
<dbReference type="InterPro" id="IPR004072">
    <property type="entry name" value="Vmron_rcpt_1"/>
</dbReference>
<organism evidence="13 14">
    <name type="scientific">Vicugna pacos</name>
    <name type="common">Alpaca</name>
    <name type="synonym">Lama pacos</name>
    <dbReference type="NCBI Taxonomy" id="30538"/>
    <lineage>
        <taxon>Eukaryota</taxon>
        <taxon>Metazoa</taxon>
        <taxon>Chordata</taxon>
        <taxon>Craniata</taxon>
        <taxon>Vertebrata</taxon>
        <taxon>Euteleostomi</taxon>
        <taxon>Mammalia</taxon>
        <taxon>Eutheria</taxon>
        <taxon>Laurasiatheria</taxon>
        <taxon>Artiodactyla</taxon>
        <taxon>Tylopoda</taxon>
        <taxon>Camelidae</taxon>
        <taxon>Vicugna</taxon>
    </lineage>
</organism>
<gene>
    <name evidence="14" type="primary">LOC116282204</name>
</gene>
<evidence type="ECO:0000256" key="3">
    <source>
        <dbReference type="ARBA" id="ARBA00022475"/>
    </source>
</evidence>
<evidence type="ECO:0000256" key="4">
    <source>
        <dbReference type="ARBA" id="ARBA00022507"/>
    </source>
</evidence>
<keyword evidence="10 11" id="KW-0807">Transducer</keyword>
<proteinExistence type="inferred from homology"/>
<keyword evidence="8" id="KW-0472">Membrane</keyword>
<keyword evidence="7 11" id="KW-0297">G-protein coupled receptor</keyword>
<dbReference type="GeneID" id="116282204"/>
<evidence type="ECO:0000256" key="6">
    <source>
        <dbReference type="ARBA" id="ARBA00022989"/>
    </source>
</evidence>
<keyword evidence="5" id="KW-0812">Transmembrane</keyword>
<evidence type="ECO:0000256" key="12">
    <source>
        <dbReference type="SAM" id="MobiDB-lite"/>
    </source>
</evidence>
<reference evidence="14" key="1">
    <citation type="submission" date="2025-08" db="UniProtKB">
        <authorList>
            <consortium name="RefSeq"/>
        </authorList>
    </citation>
    <scope>IDENTIFICATION</scope>
</reference>
<feature type="compositionally biased region" description="Polar residues" evidence="12">
    <location>
        <begin position="1"/>
        <end position="18"/>
    </location>
</feature>
<keyword evidence="13" id="KW-1185">Reference proteome</keyword>
<comment type="similarity">
    <text evidence="2 11">Belongs to the G-protein coupled receptor 1 family.</text>
</comment>
<accession>A0ABM5DUQ8</accession>
<evidence type="ECO:0000256" key="1">
    <source>
        <dbReference type="ARBA" id="ARBA00004651"/>
    </source>
</evidence>
<dbReference type="RefSeq" id="XP_072824643.1">
    <property type="nucleotide sequence ID" value="XM_072968542.1"/>
</dbReference>
<evidence type="ECO:0000313" key="13">
    <source>
        <dbReference type="Proteomes" id="UP001652581"/>
    </source>
</evidence>
<evidence type="ECO:0000256" key="5">
    <source>
        <dbReference type="ARBA" id="ARBA00022692"/>
    </source>
</evidence>
<evidence type="ECO:0000256" key="7">
    <source>
        <dbReference type="ARBA" id="ARBA00023040"/>
    </source>
</evidence>
<sequence>MTLSQEQAAVTSTLNPLSRQPEEEKRVFPISVLEQESATNEGYQKTRMGRDVSMGTTCILSIFQVIMISPSGSRLAELKVKAPSVWLYDK</sequence>
<dbReference type="Pfam" id="PF03402">
    <property type="entry name" value="V1R"/>
    <property type="match status" value="1"/>
</dbReference>
<evidence type="ECO:0000256" key="10">
    <source>
        <dbReference type="ARBA" id="ARBA00023224"/>
    </source>
</evidence>
<name>A0ABM5DUQ8_VICPA</name>
<keyword evidence="6" id="KW-1133">Transmembrane helix</keyword>
<keyword evidence="9 11" id="KW-0675">Receptor</keyword>
<evidence type="ECO:0000256" key="11">
    <source>
        <dbReference type="RuleBase" id="RU364061"/>
    </source>
</evidence>
<dbReference type="Proteomes" id="UP001652581">
    <property type="component" value="Chromosome 9"/>
</dbReference>
<dbReference type="PANTHER" id="PTHR24062">
    <property type="entry name" value="VOMERONASAL TYPE-1 RECEPTOR"/>
    <property type="match status" value="1"/>
</dbReference>
<evidence type="ECO:0000313" key="14">
    <source>
        <dbReference type="RefSeq" id="XP_072824643.1"/>
    </source>
</evidence>
<keyword evidence="3 11" id="KW-1003">Cell membrane</keyword>
<feature type="region of interest" description="Disordered" evidence="12">
    <location>
        <begin position="1"/>
        <end position="31"/>
    </location>
</feature>
<evidence type="ECO:0000256" key="8">
    <source>
        <dbReference type="ARBA" id="ARBA00023136"/>
    </source>
</evidence>
<evidence type="ECO:0000256" key="2">
    <source>
        <dbReference type="ARBA" id="ARBA00010663"/>
    </source>
</evidence>
<evidence type="ECO:0000256" key="9">
    <source>
        <dbReference type="ARBA" id="ARBA00023170"/>
    </source>
</evidence>
<protein>
    <recommendedName>
        <fullName evidence="11">Vomeronasal type-1 receptor</fullName>
    </recommendedName>
</protein>